<dbReference type="InterPro" id="IPR000182">
    <property type="entry name" value="GNAT_dom"/>
</dbReference>
<dbReference type="Proteomes" id="UP000242915">
    <property type="component" value="Unassembled WGS sequence"/>
</dbReference>
<dbReference type="SUPFAM" id="SSF55729">
    <property type="entry name" value="Acyl-CoA N-acyltransferases (Nat)"/>
    <property type="match status" value="1"/>
</dbReference>
<evidence type="ECO:0000313" key="2">
    <source>
        <dbReference type="EMBL" id="SNS82964.1"/>
    </source>
</evidence>
<dbReference type="GO" id="GO:0016747">
    <property type="term" value="F:acyltransferase activity, transferring groups other than amino-acyl groups"/>
    <property type="evidence" value="ECO:0007669"/>
    <property type="project" value="InterPro"/>
</dbReference>
<protein>
    <recommendedName>
        <fullName evidence="1">N-acetyltransferase domain-containing protein</fullName>
    </recommendedName>
</protein>
<dbReference type="AlphaFoldDB" id="A0A239HRQ5"/>
<evidence type="ECO:0000313" key="3">
    <source>
        <dbReference type="Proteomes" id="UP000242915"/>
    </source>
</evidence>
<accession>A0A239HRQ5</accession>
<dbReference type="Gene3D" id="3.40.630.30">
    <property type="match status" value="1"/>
</dbReference>
<evidence type="ECO:0000259" key="1">
    <source>
        <dbReference type="PROSITE" id="PS51186"/>
    </source>
</evidence>
<name>A0A239HRQ5_9PSED</name>
<proteinExistence type="predicted"/>
<sequence length="221" mass="25215">MSKKQWPLLSDLPPDTATPVDYAYDQLARADLPELIDGMRQWFPDLAVGAGRYYSDVSFYEQRVYLKGELERDIVVYVGRYKGRIMAAICIEKNDDNLTLLGRYGVCAPEHRRTGASLFAGYIMDALADYLGSAMAYSFVTLKSKGMQAMLERDGFRAVGILPFSDREMIEGSVKHISEIIYAKHYIERTELLPVHYENMTVSVRRLWDELFGKIQDASSR</sequence>
<gene>
    <name evidence="2" type="ORF">SAMN05216255_3502</name>
</gene>
<reference evidence="3" key="1">
    <citation type="submission" date="2017-06" db="EMBL/GenBank/DDBJ databases">
        <authorList>
            <person name="Varghese N."/>
            <person name="Submissions S."/>
        </authorList>
    </citation>
    <scope>NUCLEOTIDE SEQUENCE [LARGE SCALE GENOMIC DNA]</scope>
    <source>
        <strain evidence="3">CIP 108523</strain>
    </source>
</reference>
<dbReference type="PROSITE" id="PS51186">
    <property type="entry name" value="GNAT"/>
    <property type="match status" value="1"/>
</dbReference>
<dbReference type="EMBL" id="FZOG01000005">
    <property type="protein sequence ID" value="SNS82964.1"/>
    <property type="molecule type" value="Genomic_DNA"/>
</dbReference>
<dbReference type="RefSeq" id="WP_089360685.1">
    <property type="nucleotide sequence ID" value="NZ_FZOG01000005.1"/>
</dbReference>
<keyword evidence="3" id="KW-1185">Reference proteome</keyword>
<dbReference type="InterPro" id="IPR016181">
    <property type="entry name" value="Acyl_CoA_acyltransferase"/>
</dbReference>
<feature type="domain" description="N-acetyltransferase" evidence="1">
    <location>
        <begin position="22"/>
        <end position="184"/>
    </location>
</feature>
<organism evidence="2 3">
    <name type="scientific">Pseudomonas segetis</name>
    <dbReference type="NCBI Taxonomy" id="298908"/>
    <lineage>
        <taxon>Bacteria</taxon>
        <taxon>Pseudomonadati</taxon>
        <taxon>Pseudomonadota</taxon>
        <taxon>Gammaproteobacteria</taxon>
        <taxon>Pseudomonadales</taxon>
        <taxon>Pseudomonadaceae</taxon>
        <taxon>Pseudomonas</taxon>
    </lineage>
</organism>